<dbReference type="InterPro" id="IPR036097">
    <property type="entry name" value="HisK_dim/P_sf"/>
</dbReference>
<evidence type="ECO:0000256" key="3">
    <source>
        <dbReference type="ARBA" id="ARBA00012438"/>
    </source>
</evidence>
<dbReference type="PRINTS" id="PR00344">
    <property type="entry name" value="BCTRLSENSOR"/>
</dbReference>
<dbReference type="SUPFAM" id="SSF158472">
    <property type="entry name" value="HAMP domain-like"/>
    <property type="match status" value="1"/>
</dbReference>
<reference evidence="14 15" key="1">
    <citation type="submission" date="2019-06" db="EMBL/GenBank/DDBJ databases">
        <title>Quisquiliibacterium sp. nov., isolated from a maize field.</title>
        <authorList>
            <person name="Lin S.-Y."/>
            <person name="Tsai C.-F."/>
            <person name="Young C.-C."/>
        </authorList>
    </citation>
    <scope>NUCLEOTIDE SEQUENCE [LARGE SCALE GENOMIC DNA]</scope>
    <source>
        <strain evidence="14 15">CC-CFT501</strain>
    </source>
</reference>
<dbReference type="SMART" id="SM00387">
    <property type="entry name" value="HATPase_c"/>
    <property type="match status" value="1"/>
</dbReference>
<dbReference type="SMART" id="SM00388">
    <property type="entry name" value="HisKA"/>
    <property type="match status" value="1"/>
</dbReference>
<dbReference type="SUPFAM" id="SSF47384">
    <property type="entry name" value="Homodimeric domain of signal transducing histidine kinase"/>
    <property type="match status" value="1"/>
</dbReference>
<dbReference type="CDD" id="cd06225">
    <property type="entry name" value="HAMP"/>
    <property type="match status" value="1"/>
</dbReference>
<dbReference type="Gene3D" id="3.30.565.10">
    <property type="entry name" value="Histidine kinase-like ATPase, C-terminal domain"/>
    <property type="match status" value="1"/>
</dbReference>
<name>A0A5C8NT47_9BURK</name>
<keyword evidence="11" id="KW-0812">Transmembrane</keyword>
<protein>
    <recommendedName>
        <fullName evidence="3">histidine kinase</fullName>
        <ecNumber evidence="3">2.7.13.3</ecNumber>
    </recommendedName>
</protein>
<evidence type="ECO:0000256" key="9">
    <source>
        <dbReference type="ARBA" id="ARBA00022840"/>
    </source>
</evidence>
<dbReference type="Pfam" id="PF00512">
    <property type="entry name" value="HisKA"/>
    <property type="match status" value="1"/>
</dbReference>
<dbReference type="PROSITE" id="PS50885">
    <property type="entry name" value="HAMP"/>
    <property type="match status" value="1"/>
</dbReference>
<evidence type="ECO:0000256" key="7">
    <source>
        <dbReference type="ARBA" id="ARBA00022741"/>
    </source>
</evidence>
<evidence type="ECO:0000259" key="13">
    <source>
        <dbReference type="PROSITE" id="PS50885"/>
    </source>
</evidence>
<keyword evidence="6" id="KW-0808">Transferase</keyword>
<keyword evidence="11" id="KW-0472">Membrane</keyword>
<comment type="catalytic activity">
    <reaction evidence="1">
        <text>ATP + protein L-histidine = ADP + protein N-phospho-L-histidine.</text>
        <dbReference type="EC" id="2.7.13.3"/>
    </reaction>
</comment>
<feature type="transmembrane region" description="Helical" evidence="11">
    <location>
        <begin position="181"/>
        <end position="202"/>
    </location>
</feature>
<dbReference type="SUPFAM" id="SSF55874">
    <property type="entry name" value="ATPase domain of HSP90 chaperone/DNA topoisomerase II/histidine kinase"/>
    <property type="match status" value="1"/>
</dbReference>
<comment type="caution">
    <text evidence="14">The sequence shown here is derived from an EMBL/GenBank/DDBJ whole genome shotgun (WGS) entry which is preliminary data.</text>
</comment>
<evidence type="ECO:0000256" key="5">
    <source>
        <dbReference type="ARBA" id="ARBA00022553"/>
    </source>
</evidence>
<dbReference type="GO" id="GO:0005886">
    <property type="term" value="C:plasma membrane"/>
    <property type="evidence" value="ECO:0007669"/>
    <property type="project" value="UniProtKB-SubCell"/>
</dbReference>
<dbReference type="InterPro" id="IPR004358">
    <property type="entry name" value="Sig_transdc_His_kin-like_C"/>
</dbReference>
<feature type="region of interest" description="Disordered" evidence="10">
    <location>
        <begin position="157"/>
        <end position="179"/>
    </location>
</feature>
<dbReference type="PANTHER" id="PTHR44936">
    <property type="entry name" value="SENSOR PROTEIN CREC"/>
    <property type="match status" value="1"/>
</dbReference>
<dbReference type="Pfam" id="PF02518">
    <property type="entry name" value="HATPase_c"/>
    <property type="match status" value="1"/>
</dbReference>
<dbReference type="RefSeq" id="WP_147704849.1">
    <property type="nucleotide sequence ID" value="NZ_VDUY01000005.1"/>
</dbReference>
<keyword evidence="9" id="KW-0067">ATP-binding</keyword>
<evidence type="ECO:0000256" key="2">
    <source>
        <dbReference type="ARBA" id="ARBA00004651"/>
    </source>
</evidence>
<dbReference type="PROSITE" id="PS50109">
    <property type="entry name" value="HIS_KIN"/>
    <property type="match status" value="1"/>
</dbReference>
<dbReference type="SMART" id="SM00304">
    <property type="entry name" value="HAMP"/>
    <property type="match status" value="1"/>
</dbReference>
<dbReference type="EMBL" id="VDUY01000005">
    <property type="protein sequence ID" value="TXL64600.1"/>
    <property type="molecule type" value="Genomic_DNA"/>
</dbReference>
<evidence type="ECO:0000256" key="1">
    <source>
        <dbReference type="ARBA" id="ARBA00000085"/>
    </source>
</evidence>
<dbReference type="InterPro" id="IPR005467">
    <property type="entry name" value="His_kinase_dom"/>
</dbReference>
<sequence>MSFPGLFWKLFLGFWLTLIAAGVAVGTAVWLYQQQRDPRPETALSAGPRAEILVRSAAATLRYGGEPALRALLEAEAGDAGAAARVHAIDDTGRELLGRAVPADAVARARALAATEDSGSRGAGSGPMPGGRAVRGVRLVETAEGRRLLLFVPLADGNTGRRAESPRGGPPGRRAQPPPPALGIAIGLLASLAFSALLAGYLTRPIRHLRRAFANAADGRLDTRVAPLMGRRRDEIAGLGEDFDRMAERLQKLIVSQRRLLHDVSHELRSPLARLQAAVGLARQDPERTAAMLDRIERDTQRLDTLVGELLTLARLEANAGDAARQEVELGELLQEIVEDARFEAQSRGRDVALDAPAAPVTVARAQPEWLQRALENVIRNAVRHTAEGSTVEVALRAGTQAGRHAAAPAEGTRRYEPEAAITIVVADRGPGVPPDQLDAIFEPFHRGSGSADGHGLGLAIARRALAAHHGTIAAANRTGGGLEVTMTLSAGG</sequence>
<dbReference type="InterPro" id="IPR003660">
    <property type="entry name" value="HAMP_dom"/>
</dbReference>
<keyword evidence="5" id="KW-0597">Phosphoprotein</keyword>
<dbReference type="OrthoDB" id="9804645at2"/>
<organism evidence="14 15">
    <name type="scientific">Zeimonas arvi</name>
    <dbReference type="NCBI Taxonomy" id="2498847"/>
    <lineage>
        <taxon>Bacteria</taxon>
        <taxon>Pseudomonadati</taxon>
        <taxon>Pseudomonadota</taxon>
        <taxon>Betaproteobacteria</taxon>
        <taxon>Burkholderiales</taxon>
        <taxon>Burkholderiaceae</taxon>
        <taxon>Zeimonas</taxon>
    </lineage>
</organism>
<dbReference type="EC" id="2.7.13.3" evidence="3"/>
<evidence type="ECO:0000313" key="15">
    <source>
        <dbReference type="Proteomes" id="UP000321548"/>
    </source>
</evidence>
<accession>A0A5C8NT47</accession>
<evidence type="ECO:0000259" key="12">
    <source>
        <dbReference type="PROSITE" id="PS50109"/>
    </source>
</evidence>
<dbReference type="InterPro" id="IPR036890">
    <property type="entry name" value="HATPase_C_sf"/>
</dbReference>
<feature type="region of interest" description="Disordered" evidence="10">
    <location>
        <begin position="114"/>
        <end position="133"/>
    </location>
</feature>
<keyword evidence="7" id="KW-0547">Nucleotide-binding</keyword>
<keyword evidence="8" id="KW-0418">Kinase</keyword>
<evidence type="ECO:0000256" key="10">
    <source>
        <dbReference type="SAM" id="MobiDB-lite"/>
    </source>
</evidence>
<dbReference type="Proteomes" id="UP000321548">
    <property type="component" value="Unassembled WGS sequence"/>
</dbReference>
<dbReference type="CDD" id="cd00082">
    <property type="entry name" value="HisKA"/>
    <property type="match status" value="1"/>
</dbReference>
<dbReference type="InterPro" id="IPR003594">
    <property type="entry name" value="HATPase_dom"/>
</dbReference>
<dbReference type="PANTHER" id="PTHR44936:SF10">
    <property type="entry name" value="SENSOR PROTEIN RSTB"/>
    <property type="match status" value="1"/>
</dbReference>
<dbReference type="InterPro" id="IPR003661">
    <property type="entry name" value="HisK_dim/P_dom"/>
</dbReference>
<gene>
    <name evidence="14" type="ORF">FHP08_12665</name>
</gene>
<dbReference type="InterPro" id="IPR050980">
    <property type="entry name" value="2C_sensor_his_kinase"/>
</dbReference>
<keyword evidence="15" id="KW-1185">Reference proteome</keyword>
<evidence type="ECO:0000313" key="14">
    <source>
        <dbReference type="EMBL" id="TXL64600.1"/>
    </source>
</evidence>
<dbReference type="AlphaFoldDB" id="A0A5C8NT47"/>
<comment type="subcellular location">
    <subcellularLocation>
        <location evidence="2">Cell membrane</location>
        <topology evidence="2">Multi-pass membrane protein</topology>
    </subcellularLocation>
</comment>
<dbReference type="GO" id="GO:0005524">
    <property type="term" value="F:ATP binding"/>
    <property type="evidence" value="ECO:0007669"/>
    <property type="project" value="UniProtKB-KW"/>
</dbReference>
<keyword evidence="4" id="KW-1003">Cell membrane</keyword>
<keyword evidence="11" id="KW-1133">Transmembrane helix</keyword>
<dbReference type="Gene3D" id="6.10.340.10">
    <property type="match status" value="1"/>
</dbReference>
<evidence type="ECO:0000256" key="8">
    <source>
        <dbReference type="ARBA" id="ARBA00022777"/>
    </source>
</evidence>
<dbReference type="Gene3D" id="1.10.287.130">
    <property type="match status" value="1"/>
</dbReference>
<proteinExistence type="predicted"/>
<feature type="domain" description="Histidine kinase" evidence="12">
    <location>
        <begin position="263"/>
        <end position="493"/>
    </location>
</feature>
<dbReference type="GO" id="GO:0000155">
    <property type="term" value="F:phosphorelay sensor kinase activity"/>
    <property type="evidence" value="ECO:0007669"/>
    <property type="project" value="InterPro"/>
</dbReference>
<evidence type="ECO:0000256" key="11">
    <source>
        <dbReference type="SAM" id="Phobius"/>
    </source>
</evidence>
<evidence type="ECO:0000256" key="6">
    <source>
        <dbReference type="ARBA" id="ARBA00022679"/>
    </source>
</evidence>
<feature type="domain" description="HAMP" evidence="13">
    <location>
        <begin position="200"/>
        <end position="255"/>
    </location>
</feature>
<dbReference type="Pfam" id="PF00672">
    <property type="entry name" value="HAMP"/>
    <property type="match status" value="1"/>
</dbReference>
<evidence type="ECO:0000256" key="4">
    <source>
        <dbReference type="ARBA" id="ARBA00022475"/>
    </source>
</evidence>